<feature type="compositionally biased region" description="Polar residues" evidence="7">
    <location>
        <begin position="633"/>
        <end position="647"/>
    </location>
</feature>
<gene>
    <name evidence="10" type="ORF">JMJ35_007666</name>
</gene>
<dbReference type="GO" id="GO:0000981">
    <property type="term" value="F:DNA-binding transcription factor activity, RNA polymerase II-specific"/>
    <property type="evidence" value="ECO:0007669"/>
    <property type="project" value="TreeGrafter"/>
</dbReference>
<dbReference type="InterPro" id="IPR030456">
    <property type="entry name" value="TF_fork_head_CS_2"/>
</dbReference>
<comment type="caution">
    <text evidence="10">The sequence shown here is derived from an EMBL/GenBank/DDBJ whole genome shotgun (WGS) entry which is preliminary data.</text>
</comment>
<dbReference type="PROSITE" id="PS50006">
    <property type="entry name" value="FHA_DOMAIN"/>
    <property type="match status" value="1"/>
</dbReference>
<evidence type="ECO:0000256" key="1">
    <source>
        <dbReference type="ARBA" id="ARBA00004123"/>
    </source>
</evidence>
<dbReference type="EMBL" id="JAFEKC020000017">
    <property type="protein sequence ID" value="KAK0510272.1"/>
    <property type="molecule type" value="Genomic_DNA"/>
</dbReference>
<evidence type="ECO:0000259" key="8">
    <source>
        <dbReference type="PROSITE" id="PS50006"/>
    </source>
</evidence>
<feature type="compositionally biased region" description="Low complexity" evidence="7">
    <location>
        <begin position="494"/>
        <end position="511"/>
    </location>
</feature>
<dbReference type="SUPFAM" id="SSF49879">
    <property type="entry name" value="SMAD/FHA domain"/>
    <property type="match status" value="1"/>
</dbReference>
<dbReference type="SUPFAM" id="SSF46785">
    <property type="entry name" value="Winged helix' DNA-binding domain"/>
    <property type="match status" value="1"/>
</dbReference>
<evidence type="ECO:0000259" key="9">
    <source>
        <dbReference type="PROSITE" id="PS50039"/>
    </source>
</evidence>
<reference evidence="10" key="1">
    <citation type="submission" date="2023-03" db="EMBL/GenBank/DDBJ databases">
        <title>Complete genome of Cladonia borealis.</title>
        <authorList>
            <person name="Park H."/>
        </authorList>
    </citation>
    <scope>NUCLEOTIDE SEQUENCE</scope>
    <source>
        <strain evidence="10">ANT050790</strain>
    </source>
</reference>
<keyword evidence="2" id="KW-0805">Transcription regulation</keyword>
<keyword evidence="3 6" id="KW-0238">DNA-binding</keyword>
<feature type="region of interest" description="Disordered" evidence="7">
    <location>
        <begin position="451"/>
        <end position="683"/>
    </location>
</feature>
<feature type="region of interest" description="Disordered" evidence="7">
    <location>
        <begin position="146"/>
        <end position="176"/>
    </location>
</feature>
<keyword evidence="11" id="KW-1185">Reference proteome</keyword>
<dbReference type="Pfam" id="PF00498">
    <property type="entry name" value="FHA"/>
    <property type="match status" value="1"/>
</dbReference>
<comment type="subcellular location">
    <subcellularLocation>
        <location evidence="1 6">Nucleus</location>
    </subcellularLocation>
</comment>
<feature type="compositionally biased region" description="Pro residues" evidence="7">
    <location>
        <begin position="273"/>
        <end position="282"/>
    </location>
</feature>
<feature type="domain" description="FHA" evidence="8">
    <location>
        <begin position="140"/>
        <end position="214"/>
    </location>
</feature>
<name>A0AA39QW03_9LECA</name>
<evidence type="ECO:0000256" key="5">
    <source>
        <dbReference type="ARBA" id="ARBA00023242"/>
    </source>
</evidence>
<dbReference type="GO" id="GO:0005634">
    <property type="term" value="C:nucleus"/>
    <property type="evidence" value="ECO:0007669"/>
    <property type="project" value="UniProtKB-SubCell"/>
</dbReference>
<evidence type="ECO:0000256" key="3">
    <source>
        <dbReference type="ARBA" id="ARBA00023125"/>
    </source>
</evidence>
<keyword evidence="5 6" id="KW-0539">Nucleus</keyword>
<dbReference type="PROSITE" id="PS00658">
    <property type="entry name" value="FORK_HEAD_2"/>
    <property type="match status" value="1"/>
</dbReference>
<dbReference type="SMART" id="SM00339">
    <property type="entry name" value="FH"/>
    <property type="match status" value="1"/>
</dbReference>
<feature type="region of interest" description="Disordered" evidence="7">
    <location>
        <begin position="1"/>
        <end position="85"/>
    </location>
</feature>
<evidence type="ECO:0000256" key="6">
    <source>
        <dbReference type="PROSITE-ProRule" id="PRU00089"/>
    </source>
</evidence>
<dbReference type="PANTHER" id="PTHR45881">
    <property type="entry name" value="CHECKPOINT SUPPRESSOR 1-LIKE, ISOFORM A-RELATED"/>
    <property type="match status" value="1"/>
</dbReference>
<dbReference type="InterPro" id="IPR036390">
    <property type="entry name" value="WH_DNA-bd_sf"/>
</dbReference>
<feature type="domain" description="Fork-head" evidence="9">
    <location>
        <begin position="363"/>
        <end position="442"/>
    </location>
</feature>
<evidence type="ECO:0000313" key="10">
    <source>
        <dbReference type="EMBL" id="KAK0510272.1"/>
    </source>
</evidence>
<organism evidence="10 11">
    <name type="scientific">Cladonia borealis</name>
    <dbReference type="NCBI Taxonomy" id="184061"/>
    <lineage>
        <taxon>Eukaryota</taxon>
        <taxon>Fungi</taxon>
        <taxon>Dikarya</taxon>
        <taxon>Ascomycota</taxon>
        <taxon>Pezizomycotina</taxon>
        <taxon>Lecanoromycetes</taxon>
        <taxon>OSLEUM clade</taxon>
        <taxon>Lecanoromycetidae</taxon>
        <taxon>Lecanorales</taxon>
        <taxon>Lecanorineae</taxon>
        <taxon>Cladoniaceae</taxon>
        <taxon>Cladonia</taxon>
    </lineage>
</organism>
<evidence type="ECO:0000313" key="11">
    <source>
        <dbReference type="Proteomes" id="UP001166286"/>
    </source>
</evidence>
<feature type="compositionally biased region" description="Basic residues" evidence="7">
    <location>
        <begin position="32"/>
        <end position="54"/>
    </location>
</feature>
<dbReference type="InterPro" id="IPR036388">
    <property type="entry name" value="WH-like_DNA-bd_sf"/>
</dbReference>
<dbReference type="Gene3D" id="2.60.200.20">
    <property type="match status" value="1"/>
</dbReference>
<dbReference type="InterPro" id="IPR008984">
    <property type="entry name" value="SMAD_FHA_dom_sf"/>
</dbReference>
<dbReference type="CDD" id="cd22701">
    <property type="entry name" value="FHA_FKH1-like"/>
    <property type="match status" value="1"/>
</dbReference>
<evidence type="ECO:0000256" key="2">
    <source>
        <dbReference type="ARBA" id="ARBA00023015"/>
    </source>
</evidence>
<dbReference type="PROSITE" id="PS50039">
    <property type="entry name" value="FORK_HEAD_3"/>
    <property type="match status" value="1"/>
</dbReference>
<dbReference type="GO" id="GO:0000978">
    <property type="term" value="F:RNA polymerase II cis-regulatory region sequence-specific DNA binding"/>
    <property type="evidence" value="ECO:0007669"/>
    <property type="project" value="TreeGrafter"/>
</dbReference>
<dbReference type="InterPro" id="IPR001766">
    <property type="entry name" value="Fork_head_dom"/>
</dbReference>
<protein>
    <submittedName>
        <fullName evidence="10">Uncharacterized protein</fullName>
    </submittedName>
</protein>
<sequence length="705" mass="76014">MSPLSSPPATRRSERKRTANTRAADLSSPVPHRPKVSRKRKASTTLPPRRRPRQKSPEEEAADTEEEDQSAGTADADDEVDDKDPVDLLMPHLTVSEYPVAVASEHSNQVNAQKYGAANINAFAKICANDWTYYVLETHLYFGRSPEPQARQSTGPAADSTHENADDQPPIAIDLGPSKVVSRTHGELKYSHTDDAWHVHCYGRNGIRVNDRSLKKGESTPINSGTVIAIAGTEMVFIAAKGKPELHKMFLDRILELGDNEGIDEELGSRHPQPAPAGPQPAPTNGYTTSSDYPPPQNPYYGGRPPIAPAPANMARPVTPSPSPPKRPSTASAKKRSPGYKRGIMMESTEQIDYSLDSSKDLKPGCSYATLITWAILSTPEEALSLSGIYQWIKARYAYYRLTSSGWQNSIRHNLSLSQAFEKVARRPDEPGKGMKWRIVPEHREATIAAARKNASKAGGRISSAPDSPAGHASSSGFLPIVNGHMKSSPNARTPPLSSYPPSQQPSFTPTRGPQMPYPAYAPTQGTHPVLSDETSPMPTRRANGHLTAMDSSPTLTSGAWAHDQPIQTPAPRPYNLTVPAPNTAKLPTSHMPDSSPAPFWKFPGSGINSTPANSWPALSPEKNGDANDRTLGVQSSSPPPTTNGVDSPTRRSGPRNSFTSSQNMNGNGLGPGEDEDGGIDITKGFTKISSYHRQRSNVGANGVS</sequence>
<dbReference type="PRINTS" id="PR00053">
    <property type="entry name" value="FORKHEAD"/>
</dbReference>
<evidence type="ECO:0000256" key="7">
    <source>
        <dbReference type="SAM" id="MobiDB-lite"/>
    </source>
</evidence>
<accession>A0AA39QW03</accession>
<feature type="compositionally biased region" description="Polar residues" evidence="7">
    <location>
        <begin position="655"/>
        <end position="665"/>
    </location>
</feature>
<dbReference type="Proteomes" id="UP001166286">
    <property type="component" value="Unassembled WGS sequence"/>
</dbReference>
<feature type="DNA-binding region" description="Fork-head" evidence="6">
    <location>
        <begin position="363"/>
        <end position="442"/>
    </location>
</feature>
<dbReference type="CDD" id="cd00059">
    <property type="entry name" value="FH_FOX"/>
    <property type="match status" value="1"/>
</dbReference>
<dbReference type="PANTHER" id="PTHR45881:SF1">
    <property type="entry name" value="FORK HEAD PROTEIN HOMOLOG 2"/>
    <property type="match status" value="1"/>
</dbReference>
<evidence type="ECO:0000256" key="4">
    <source>
        <dbReference type="ARBA" id="ARBA00023163"/>
    </source>
</evidence>
<dbReference type="InterPro" id="IPR000253">
    <property type="entry name" value="FHA_dom"/>
</dbReference>
<feature type="compositionally biased region" description="Acidic residues" evidence="7">
    <location>
        <begin position="59"/>
        <end position="84"/>
    </location>
</feature>
<feature type="region of interest" description="Disordered" evidence="7">
    <location>
        <begin position="263"/>
        <end position="344"/>
    </location>
</feature>
<dbReference type="AlphaFoldDB" id="A0AA39QW03"/>
<dbReference type="FunFam" id="1.10.10.10:FF:000135">
    <property type="entry name" value="forkhead box protein G1"/>
    <property type="match status" value="1"/>
</dbReference>
<keyword evidence="4" id="KW-0804">Transcription</keyword>
<dbReference type="Pfam" id="PF00250">
    <property type="entry name" value="Forkhead"/>
    <property type="match status" value="1"/>
</dbReference>
<proteinExistence type="predicted"/>
<dbReference type="Gene3D" id="1.10.10.10">
    <property type="entry name" value="Winged helix-like DNA-binding domain superfamily/Winged helix DNA-binding domain"/>
    <property type="match status" value="1"/>
</dbReference>